<evidence type="ECO:0000256" key="1">
    <source>
        <dbReference type="SAM" id="Phobius"/>
    </source>
</evidence>
<dbReference type="EMBL" id="JAFKDB010000012">
    <property type="protein sequence ID" value="MBN7770028.1"/>
    <property type="molecule type" value="Genomic_DNA"/>
</dbReference>
<keyword evidence="1" id="KW-0472">Membrane</keyword>
<keyword evidence="1" id="KW-1133">Transmembrane helix</keyword>
<reference evidence="2 3" key="1">
    <citation type="submission" date="2021-02" db="EMBL/GenBank/DDBJ databases">
        <title>PHA producing bacteria isolated from coastal sediment in Guangdong, Shenzhen.</title>
        <authorList>
            <person name="Zheng W."/>
            <person name="Yu S."/>
            <person name="Huang Y."/>
        </authorList>
    </citation>
    <scope>NUCLEOTIDE SEQUENCE [LARGE SCALE GENOMIC DNA]</scope>
    <source>
        <strain evidence="2 3">TN21-5</strain>
    </source>
</reference>
<evidence type="ECO:0000313" key="2">
    <source>
        <dbReference type="EMBL" id="MBN7770028.1"/>
    </source>
</evidence>
<feature type="transmembrane region" description="Helical" evidence="1">
    <location>
        <begin position="70"/>
        <end position="92"/>
    </location>
</feature>
<comment type="caution">
    <text evidence="2">The sequence shown here is derived from an EMBL/GenBank/DDBJ whole genome shotgun (WGS) entry which is preliminary data.</text>
</comment>
<keyword evidence="3" id="KW-1185">Reference proteome</keyword>
<feature type="transmembrane region" description="Helical" evidence="1">
    <location>
        <begin position="36"/>
        <end position="58"/>
    </location>
</feature>
<sequence length="230" mass="25725">MIRKEALDPMFRVMEAVNLREIGARHKSSKTERHQLFSRIFLETVVFPFTLALLLAFAMSLTEAKWLGPVSLGALAISYIGILVFPLIALMIHRASVWKALKNPFTFILANAKATAKIDQNYISALYGRSEAELQFLKLELDSERAAFEKRLSLVAGTVEKIGILPGFLAIAVVMARLGNQQPDWVYAVAYATPVIYVIGAMSHFLLMRLERQVKLIDLVLDLKTSSSNK</sequence>
<proteinExistence type="predicted"/>
<protein>
    <recommendedName>
        <fullName evidence="4">ABC transmembrane type-1 domain-containing protein</fullName>
    </recommendedName>
</protein>
<evidence type="ECO:0000313" key="3">
    <source>
        <dbReference type="Proteomes" id="UP000664344"/>
    </source>
</evidence>
<name>A0ABS3BDW7_9GAMM</name>
<dbReference type="RefSeq" id="WP_206557366.1">
    <property type="nucleotide sequence ID" value="NZ_JAFKDB010000012.1"/>
</dbReference>
<feature type="transmembrane region" description="Helical" evidence="1">
    <location>
        <begin position="185"/>
        <end position="207"/>
    </location>
</feature>
<accession>A0ABS3BDW7</accession>
<keyword evidence="1" id="KW-0812">Transmembrane</keyword>
<dbReference type="Proteomes" id="UP000664344">
    <property type="component" value="Unassembled WGS sequence"/>
</dbReference>
<evidence type="ECO:0008006" key="4">
    <source>
        <dbReference type="Google" id="ProtNLM"/>
    </source>
</evidence>
<feature type="transmembrane region" description="Helical" evidence="1">
    <location>
        <begin position="162"/>
        <end position="179"/>
    </location>
</feature>
<organism evidence="2 3">
    <name type="scientific">Marinobacter daepoensis</name>
    <dbReference type="NCBI Taxonomy" id="262077"/>
    <lineage>
        <taxon>Bacteria</taxon>
        <taxon>Pseudomonadati</taxon>
        <taxon>Pseudomonadota</taxon>
        <taxon>Gammaproteobacteria</taxon>
        <taxon>Pseudomonadales</taxon>
        <taxon>Marinobacteraceae</taxon>
        <taxon>Marinobacter</taxon>
    </lineage>
</organism>
<gene>
    <name evidence="2" type="ORF">JYP53_08955</name>
</gene>